<name>A0A938BP78_9BACT</name>
<dbReference type="Gene3D" id="3.40.50.150">
    <property type="entry name" value="Vaccinia Virus protein VP39"/>
    <property type="match status" value="1"/>
</dbReference>
<dbReference type="GO" id="GO:0032259">
    <property type="term" value="P:methylation"/>
    <property type="evidence" value="ECO:0007669"/>
    <property type="project" value="UniProtKB-KW"/>
</dbReference>
<keyword evidence="3" id="KW-0689">Ribosomal protein</keyword>
<evidence type="ECO:0000313" key="4">
    <source>
        <dbReference type="Proteomes" id="UP000703893"/>
    </source>
</evidence>
<organism evidence="3 4">
    <name type="scientific">Candidatus Tanganyikabacteria bacterium</name>
    <dbReference type="NCBI Taxonomy" id="2961651"/>
    <lineage>
        <taxon>Bacteria</taxon>
        <taxon>Bacillati</taxon>
        <taxon>Candidatus Sericytochromatia</taxon>
        <taxon>Candidatus Tanganyikabacteria</taxon>
    </lineage>
</organism>
<dbReference type="InterPro" id="IPR050078">
    <property type="entry name" value="Ribosomal_L11_MeTrfase_PrmA"/>
</dbReference>
<keyword evidence="2" id="KW-0808">Transferase</keyword>
<evidence type="ECO:0000256" key="1">
    <source>
        <dbReference type="ARBA" id="ARBA00022603"/>
    </source>
</evidence>
<dbReference type="AlphaFoldDB" id="A0A938BP78"/>
<dbReference type="Pfam" id="PF06325">
    <property type="entry name" value="PrmA"/>
    <property type="match status" value="1"/>
</dbReference>
<keyword evidence="3" id="KW-0687">Ribonucleoprotein</keyword>
<dbReference type="PANTHER" id="PTHR43648">
    <property type="entry name" value="ELECTRON TRANSFER FLAVOPROTEIN BETA SUBUNIT LYSINE METHYLTRANSFERASE"/>
    <property type="match status" value="1"/>
</dbReference>
<proteinExistence type="predicted"/>
<dbReference type="EMBL" id="VGJX01000757">
    <property type="protein sequence ID" value="MBM3275869.1"/>
    <property type="molecule type" value="Genomic_DNA"/>
</dbReference>
<feature type="non-terminal residue" evidence="3">
    <location>
        <position position="175"/>
    </location>
</feature>
<keyword evidence="1 3" id="KW-0489">Methyltransferase</keyword>
<dbReference type="PANTHER" id="PTHR43648:SF1">
    <property type="entry name" value="ELECTRON TRANSFER FLAVOPROTEIN BETA SUBUNIT LYSINE METHYLTRANSFERASE"/>
    <property type="match status" value="1"/>
</dbReference>
<comment type="caution">
    <text evidence="3">The sequence shown here is derived from an EMBL/GenBank/DDBJ whole genome shotgun (WGS) entry which is preliminary data.</text>
</comment>
<gene>
    <name evidence="3" type="ORF">FJZ00_11995</name>
</gene>
<dbReference type="InterPro" id="IPR029063">
    <property type="entry name" value="SAM-dependent_MTases_sf"/>
</dbReference>
<dbReference type="SUPFAM" id="SSF53335">
    <property type="entry name" value="S-adenosyl-L-methionine-dependent methyltransferases"/>
    <property type="match status" value="1"/>
</dbReference>
<sequence>MAALDYIEVAVAVAGRDADDAAARLVNAGFPGLVLGEYGPEGDVGGPALLKVYVPEVQAAERLSALNAALSGLEFRIDRKTVREEDWAESWKQHWHVQHIGDRIVVRPSWEAYEPQDREIVLVLDPKQAFGTGTHQTTRLCLKAIEQLVRPGDLVFDVGAGSGILAIAALLLGAA</sequence>
<evidence type="ECO:0000256" key="2">
    <source>
        <dbReference type="ARBA" id="ARBA00022679"/>
    </source>
</evidence>
<dbReference type="Proteomes" id="UP000703893">
    <property type="component" value="Unassembled WGS sequence"/>
</dbReference>
<accession>A0A938BP78</accession>
<dbReference type="GO" id="GO:0005840">
    <property type="term" value="C:ribosome"/>
    <property type="evidence" value="ECO:0007669"/>
    <property type="project" value="UniProtKB-KW"/>
</dbReference>
<dbReference type="GO" id="GO:0008276">
    <property type="term" value="F:protein methyltransferase activity"/>
    <property type="evidence" value="ECO:0007669"/>
    <property type="project" value="TreeGrafter"/>
</dbReference>
<protein>
    <submittedName>
        <fullName evidence="3">50S ribosomal protein L11 methyltransferase</fullName>
    </submittedName>
</protein>
<evidence type="ECO:0000313" key="3">
    <source>
        <dbReference type="EMBL" id="MBM3275869.1"/>
    </source>
</evidence>
<reference evidence="3 4" key="1">
    <citation type="submission" date="2019-03" db="EMBL/GenBank/DDBJ databases">
        <title>Lake Tanganyika Metagenome-Assembled Genomes (MAGs).</title>
        <authorList>
            <person name="Tran P."/>
        </authorList>
    </citation>
    <scope>NUCLEOTIDE SEQUENCE [LARGE SCALE GENOMIC DNA]</scope>
    <source>
        <strain evidence="3">K_DeepCast_65m_m2_236</strain>
    </source>
</reference>